<name>A0A0N1HEM9_9EURO</name>
<feature type="compositionally biased region" description="Acidic residues" evidence="1">
    <location>
        <begin position="250"/>
        <end position="263"/>
    </location>
</feature>
<sequence>MPAYPPCPQMKAQIYGAVSEKPNPKMTYALAHSARCKLHLSANRPDRNLRMVLGHAFALDNMLVRIVEIENQSAKDEVDLSKPDDKPAAADSEIAAQDKAKAGVGGGAGVTVAETGSLARSEQPQKERRISFGNSANFRPSDYHANGTSNSSERKKSPPPAKRIPKGYSDEESTSSDDYDDDADAAEVLAPAEALARQSAVRNNTKLEDIPPQDPYEDEDEDAGLGLQRFQSASARQPRRVPSPPAEEVPALEEDWSDEDIEDRPEPPSPPALGEDLLRQAMEKGSKDEELGDLYETLRGCPCCKQHSSAPKPTGVWRVESGEDGKQYAVLAEERDDLEGGQQIEVAA</sequence>
<dbReference type="OrthoDB" id="3938221at2759"/>
<dbReference type="GeneID" id="28738413"/>
<accession>A0A0N1HEM9</accession>
<feature type="compositionally biased region" description="Acidic residues" evidence="1">
    <location>
        <begin position="170"/>
        <end position="185"/>
    </location>
</feature>
<feature type="region of interest" description="Disordered" evidence="1">
    <location>
        <begin position="74"/>
        <end position="277"/>
    </location>
</feature>
<dbReference type="RefSeq" id="XP_018003897.1">
    <property type="nucleotide sequence ID" value="XM_018146533.1"/>
</dbReference>
<dbReference type="AlphaFoldDB" id="A0A0N1HEM9"/>
<protein>
    <submittedName>
        <fullName evidence="2">Uncharacterized protein</fullName>
    </submittedName>
</protein>
<proteinExistence type="predicted"/>
<reference evidence="2 3" key="1">
    <citation type="submission" date="2015-06" db="EMBL/GenBank/DDBJ databases">
        <title>Draft genome of the ant-associated black yeast Phialophora attae CBS 131958.</title>
        <authorList>
            <person name="Moreno L.F."/>
            <person name="Stielow B.J."/>
            <person name="de Hoog S."/>
            <person name="Vicente V.A."/>
            <person name="Weiss V.A."/>
            <person name="de Vries M."/>
            <person name="Cruz L.M."/>
            <person name="Souza E.M."/>
        </authorList>
    </citation>
    <scope>NUCLEOTIDE SEQUENCE [LARGE SCALE GENOMIC DNA]</scope>
    <source>
        <strain evidence="2 3">CBS 131958</strain>
    </source>
</reference>
<evidence type="ECO:0000256" key="1">
    <source>
        <dbReference type="SAM" id="MobiDB-lite"/>
    </source>
</evidence>
<organism evidence="2 3">
    <name type="scientific">Cyphellophora attinorum</name>
    <dbReference type="NCBI Taxonomy" id="1664694"/>
    <lineage>
        <taxon>Eukaryota</taxon>
        <taxon>Fungi</taxon>
        <taxon>Dikarya</taxon>
        <taxon>Ascomycota</taxon>
        <taxon>Pezizomycotina</taxon>
        <taxon>Eurotiomycetes</taxon>
        <taxon>Chaetothyriomycetidae</taxon>
        <taxon>Chaetothyriales</taxon>
        <taxon>Cyphellophoraceae</taxon>
        <taxon>Cyphellophora</taxon>
    </lineage>
</organism>
<evidence type="ECO:0000313" key="2">
    <source>
        <dbReference type="EMBL" id="KPI43934.1"/>
    </source>
</evidence>
<comment type="caution">
    <text evidence="2">The sequence shown here is derived from an EMBL/GenBank/DDBJ whole genome shotgun (WGS) entry which is preliminary data.</text>
</comment>
<dbReference type="VEuPathDB" id="FungiDB:AB675_6255"/>
<evidence type="ECO:0000313" key="3">
    <source>
        <dbReference type="Proteomes" id="UP000038010"/>
    </source>
</evidence>
<dbReference type="Proteomes" id="UP000038010">
    <property type="component" value="Unassembled WGS sequence"/>
</dbReference>
<feature type="compositionally biased region" description="Basic and acidic residues" evidence="1">
    <location>
        <begin position="74"/>
        <end position="88"/>
    </location>
</feature>
<keyword evidence="3" id="KW-1185">Reference proteome</keyword>
<gene>
    <name evidence="2" type="ORF">AB675_6255</name>
</gene>
<feature type="compositionally biased region" description="Low complexity" evidence="1">
    <location>
        <begin position="186"/>
        <end position="196"/>
    </location>
</feature>
<dbReference type="EMBL" id="LFJN01000004">
    <property type="protein sequence ID" value="KPI43934.1"/>
    <property type="molecule type" value="Genomic_DNA"/>
</dbReference>